<gene>
    <name evidence="2" type="ORF">NIIDNTM18_45790</name>
</gene>
<dbReference type="InterPro" id="IPR012551">
    <property type="entry name" value="DUF1707_SHOCT-like"/>
</dbReference>
<dbReference type="AlphaFoldDB" id="A0A6S6PC49"/>
<evidence type="ECO:0000313" key="3">
    <source>
        <dbReference type="Proteomes" id="UP000515734"/>
    </source>
</evidence>
<name>A0A6S6PC49_9MYCO</name>
<sequence length="195" mass="21217">MDSGTGDAHLRISDADRAEARRLLERAVGEGMLTLDEFTERVDIVLAARTRGDLAAVLGDLPLDAQKTTALEPTEPMVLRGRMTSLTRRGRWVAPPRILLDSRMCDTTLDFRSAVLQSPVVSIHVDDYCSSTEIILPDDATANLDAVRATAGSVTVSVDTSPPSQRLHVVVDGRVRMGSVTVRHPFGAALRRAFR</sequence>
<protein>
    <recommendedName>
        <fullName evidence="1">DUF1707 domain-containing protein</fullName>
    </recommendedName>
</protein>
<dbReference type="Pfam" id="PF08044">
    <property type="entry name" value="DUF1707"/>
    <property type="match status" value="1"/>
</dbReference>
<organism evidence="2 3">
    <name type="scientific">Mycolicibacterium litorale</name>
    <dbReference type="NCBI Taxonomy" id="758802"/>
    <lineage>
        <taxon>Bacteria</taxon>
        <taxon>Bacillati</taxon>
        <taxon>Actinomycetota</taxon>
        <taxon>Actinomycetes</taxon>
        <taxon>Mycobacteriales</taxon>
        <taxon>Mycobacteriaceae</taxon>
        <taxon>Mycolicibacterium</taxon>
    </lineage>
</organism>
<dbReference type="PANTHER" id="PTHR40763">
    <property type="entry name" value="MEMBRANE PROTEIN-RELATED"/>
    <property type="match status" value="1"/>
</dbReference>
<dbReference type="EMBL" id="AP023287">
    <property type="protein sequence ID" value="BCI55301.1"/>
    <property type="molecule type" value="Genomic_DNA"/>
</dbReference>
<proteinExistence type="predicted"/>
<evidence type="ECO:0000313" key="2">
    <source>
        <dbReference type="EMBL" id="BCI55301.1"/>
    </source>
</evidence>
<feature type="domain" description="DUF1707" evidence="1">
    <location>
        <begin position="10"/>
        <end position="62"/>
    </location>
</feature>
<evidence type="ECO:0000259" key="1">
    <source>
        <dbReference type="Pfam" id="PF08044"/>
    </source>
</evidence>
<accession>A0A6S6PC49</accession>
<dbReference type="Proteomes" id="UP000515734">
    <property type="component" value="Chromosome"/>
</dbReference>
<dbReference type="RefSeq" id="WP_185293025.1">
    <property type="nucleotide sequence ID" value="NZ_AP023287.1"/>
</dbReference>
<reference evidence="2 3" key="1">
    <citation type="submission" date="2020-07" db="EMBL/GenBank/DDBJ databases">
        <title>Complete genome sequence of Mycolicibacterium litorale like strain isolated from cardiac implantable electronic device infection.</title>
        <authorList>
            <person name="Fukano H."/>
            <person name="Miyama H."/>
            <person name="Hoshino Y."/>
        </authorList>
    </citation>
    <scope>NUCLEOTIDE SEQUENCE [LARGE SCALE GENOMIC DNA]</scope>
    <source>
        <strain evidence="2 3">NIIDNTM18</strain>
    </source>
</reference>
<dbReference type="PANTHER" id="PTHR40763:SF5">
    <property type="entry name" value="MEMBRANE PROTEIN"/>
    <property type="match status" value="1"/>
</dbReference>